<dbReference type="Proteomes" id="UP000609064">
    <property type="component" value="Unassembled WGS sequence"/>
</dbReference>
<dbReference type="AlphaFoldDB" id="A0A917DLM9"/>
<keyword evidence="2" id="KW-0597">Phosphoprotein</keyword>
<gene>
    <name evidence="4" type="ORF">GCM10011514_10280</name>
</gene>
<dbReference type="Gene3D" id="1.10.1200.10">
    <property type="entry name" value="ACP-like"/>
    <property type="match status" value="1"/>
</dbReference>
<dbReference type="InterPro" id="IPR036736">
    <property type="entry name" value="ACP-like_sf"/>
</dbReference>
<evidence type="ECO:0000313" key="4">
    <source>
        <dbReference type="EMBL" id="GGD48202.1"/>
    </source>
</evidence>
<dbReference type="PROSITE" id="PS50075">
    <property type="entry name" value="CARRIER"/>
    <property type="match status" value="1"/>
</dbReference>
<protein>
    <recommendedName>
        <fullName evidence="3">Carrier domain-containing protein</fullName>
    </recommendedName>
</protein>
<proteinExistence type="predicted"/>
<organism evidence="4 5">
    <name type="scientific">Emticicia aquatilis</name>
    <dbReference type="NCBI Taxonomy" id="1537369"/>
    <lineage>
        <taxon>Bacteria</taxon>
        <taxon>Pseudomonadati</taxon>
        <taxon>Bacteroidota</taxon>
        <taxon>Cytophagia</taxon>
        <taxon>Cytophagales</taxon>
        <taxon>Leadbetterellaceae</taxon>
        <taxon>Emticicia</taxon>
    </lineage>
</organism>
<dbReference type="PANTHER" id="PTHR20863:SF76">
    <property type="entry name" value="CARRIER DOMAIN-CONTAINING PROTEIN"/>
    <property type="match status" value="1"/>
</dbReference>
<comment type="caution">
    <text evidence="4">The sequence shown here is derived from an EMBL/GenBank/DDBJ whole genome shotgun (WGS) entry which is preliminary data.</text>
</comment>
<dbReference type="RefSeq" id="WP_188764968.1">
    <property type="nucleotide sequence ID" value="NZ_BMKK01000002.1"/>
</dbReference>
<dbReference type="PANTHER" id="PTHR20863">
    <property type="entry name" value="ACYL CARRIER PROTEIN"/>
    <property type="match status" value="1"/>
</dbReference>
<keyword evidence="1" id="KW-0596">Phosphopantetheine</keyword>
<dbReference type="EMBL" id="BMKK01000002">
    <property type="protein sequence ID" value="GGD48202.1"/>
    <property type="molecule type" value="Genomic_DNA"/>
</dbReference>
<evidence type="ECO:0000259" key="3">
    <source>
        <dbReference type="PROSITE" id="PS50075"/>
    </source>
</evidence>
<accession>A0A917DLM9</accession>
<dbReference type="Pfam" id="PF00550">
    <property type="entry name" value="PP-binding"/>
    <property type="match status" value="1"/>
</dbReference>
<dbReference type="GO" id="GO:0000035">
    <property type="term" value="F:acyl binding"/>
    <property type="evidence" value="ECO:0007669"/>
    <property type="project" value="TreeGrafter"/>
</dbReference>
<feature type="domain" description="Carrier" evidence="3">
    <location>
        <begin position="1"/>
        <end position="76"/>
    </location>
</feature>
<evidence type="ECO:0000256" key="2">
    <source>
        <dbReference type="ARBA" id="ARBA00022553"/>
    </source>
</evidence>
<sequence length="80" mass="9091">MEGNTAKMYTCFEEMGIPSNSLKDSAHLTRDLGLDSLDVTDLVLRLESMYNTSIPDTDWNKFQTIKDIKTYLNQTMLVPA</sequence>
<dbReference type="InterPro" id="IPR003231">
    <property type="entry name" value="ACP"/>
</dbReference>
<name>A0A917DLM9_9BACT</name>
<dbReference type="SUPFAM" id="SSF47336">
    <property type="entry name" value="ACP-like"/>
    <property type="match status" value="1"/>
</dbReference>
<evidence type="ECO:0000313" key="5">
    <source>
        <dbReference type="Proteomes" id="UP000609064"/>
    </source>
</evidence>
<reference evidence="4" key="2">
    <citation type="submission" date="2020-09" db="EMBL/GenBank/DDBJ databases">
        <authorList>
            <person name="Sun Q."/>
            <person name="Zhou Y."/>
        </authorList>
    </citation>
    <scope>NUCLEOTIDE SEQUENCE</scope>
    <source>
        <strain evidence="4">CGMCC 1.15958</strain>
    </source>
</reference>
<dbReference type="GO" id="GO:0000036">
    <property type="term" value="F:acyl carrier activity"/>
    <property type="evidence" value="ECO:0007669"/>
    <property type="project" value="TreeGrafter"/>
</dbReference>
<evidence type="ECO:0000256" key="1">
    <source>
        <dbReference type="ARBA" id="ARBA00022450"/>
    </source>
</evidence>
<reference evidence="4" key="1">
    <citation type="journal article" date="2014" name="Int. J. Syst. Evol. Microbiol.">
        <title>Complete genome sequence of Corynebacterium casei LMG S-19264T (=DSM 44701T), isolated from a smear-ripened cheese.</title>
        <authorList>
            <consortium name="US DOE Joint Genome Institute (JGI-PGF)"/>
            <person name="Walter F."/>
            <person name="Albersmeier A."/>
            <person name="Kalinowski J."/>
            <person name="Ruckert C."/>
        </authorList>
    </citation>
    <scope>NUCLEOTIDE SEQUENCE</scope>
    <source>
        <strain evidence="4">CGMCC 1.15958</strain>
    </source>
</reference>
<keyword evidence="5" id="KW-1185">Reference proteome</keyword>
<dbReference type="InterPro" id="IPR009081">
    <property type="entry name" value="PP-bd_ACP"/>
</dbReference>